<evidence type="ECO:0000313" key="11">
    <source>
        <dbReference type="EMBL" id="TWU71931.1"/>
    </source>
</evidence>
<evidence type="ECO:0000256" key="4">
    <source>
        <dbReference type="ARBA" id="ARBA00022723"/>
    </source>
</evidence>
<dbReference type="GO" id="GO:0046872">
    <property type="term" value="F:metal ion binding"/>
    <property type="evidence" value="ECO:0007669"/>
    <property type="project" value="UniProtKB-KW"/>
</dbReference>
<dbReference type="CDD" id="cd04275">
    <property type="entry name" value="ZnMc_pappalysin_like"/>
    <property type="match status" value="1"/>
</dbReference>
<dbReference type="EMBL" id="SBHS01000035">
    <property type="protein sequence ID" value="TWU71931.1"/>
    <property type="molecule type" value="Genomic_DNA"/>
</dbReference>
<dbReference type="GO" id="GO:0008237">
    <property type="term" value="F:metallopeptidase activity"/>
    <property type="evidence" value="ECO:0007669"/>
    <property type="project" value="UniProtKB-KW"/>
</dbReference>
<sequence length="309" mass="34413">MRLGFVKHQKIAQISLQCNILPRRALLSLLTTVSVKAVGVHHDICGNAPPSGEYLQVMKDFRIAEAKAGSSPITQRAVTHVRTYVHVIAADKTYVGGYVDPEVIDLQMKVLNDGFSSTGYQFSLQNISYTYDSRFADIGTNSHLTQFKGGLRQGEYSDLNIYYFRSITDNYDGDRLTGWCNYPDNPSNNNWETWYLDGCNLHTGTLPGGSFSPYNQGKITIHEVGHWMGLIHPWGNDNSGGCYGIGDEVDDTPAQDTAAYGCQIGLDSCRQPGVDPIHNFMGYSDNSCVYEFTNGQITRMANLYQKFRV</sequence>
<dbReference type="GO" id="GO:0006508">
    <property type="term" value="P:proteolysis"/>
    <property type="evidence" value="ECO:0007669"/>
    <property type="project" value="UniProtKB-KW"/>
</dbReference>
<evidence type="ECO:0000259" key="10">
    <source>
        <dbReference type="Pfam" id="PF05572"/>
    </source>
</evidence>
<dbReference type="InterPro" id="IPR008754">
    <property type="entry name" value="Peptidase_M43"/>
</dbReference>
<evidence type="ECO:0000313" key="12">
    <source>
        <dbReference type="Proteomes" id="UP000317257"/>
    </source>
</evidence>
<reference evidence="12" key="1">
    <citation type="submission" date="2018-12" db="EMBL/GenBank/DDBJ databases">
        <title>The complete genome of Metarhizium rileyi, a key fungal pathogen of Lepidoptera.</title>
        <authorList>
            <person name="Binneck E."/>
            <person name="Lastra C.C.L."/>
            <person name="Sosa-Gomez D.R."/>
        </authorList>
    </citation>
    <scope>NUCLEOTIDE SEQUENCE [LARGE SCALE GENOMIC DNA]</scope>
    <source>
        <strain evidence="12">Cep018-CH2</strain>
    </source>
</reference>
<dbReference type="PANTHER" id="PTHR47466">
    <property type="match status" value="1"/>
</dbReference>
<keyword evidence="6" id="KW-0378">Hydrolase</keyword>
<protein>
    <recommendedName>
        <fullName evidence="10">Peptidase M43 pregnancy-associated plasma-A domain-containing protein</fullName>
    </recommendedName>
</protein>
<evidence type="ECO:0000256" key="6">
    <source>
        <dbReference type="ARBA" id="ARBA00022801"/>
    </source>
</evidence>
<dbReference type="InterPro" id="IPR024079">
    <property type="entry name" value="MetalloPept_cat_dom_sf"/>
</dbReference>
<keyword evidence="7" id="KW-0862">Zinc</keyword>
<dbReference type="AlphaFoldDB" id="A0A5C6G6M6"/>
<evidence type="ECO:0000256" key="8">
    <source>
        <dbReference type="ARBA" id="ARBA00023049"/>
    </source>
</evidence>
<dbReference type="SUPFAM" id="SSF55486">
    <property type="entry name" value="Metalloproteases ('zincins'), catalytic domain"/>
    <property type="match status" value="1"/>
</dbReference>
<dbReference type="Proteomes" id="UP000317257">
    <property type="component" value="Unassembled WGS sequence"/>
</dbReference>
<accession>A0A5C6G6M6</accession>
<keyword evidence="9" id="KW-1015">Disulfide bond</keyword>
<dbReference type="Gene3D" id="3.40.390.10">
    <property type="entry name" value="Collagenase (Catalytic Domain)"/>
    <property type="match status" value="1"/>
</dbReference>
<keyword evidence="4" id="KW-0479">Metal-binding</keyword>
<name>A0A5C6G6M6_METRR</name>
<dbReference type="Pfam" id="PF05572">
    <property type="entry name" value="Peptidase_M43"/>
    <property type="match status" value="1"/>
</dbReference>
<comment type="caution">
    <text evidence="11">The sequence shown here is derived from an EMBL/GenBank/DDBJ whole genome shotgun (WGS) entry which is preliminary data.</text>
</comment>
<keyword evidence="3" id="KW-0645">Protease</keyword>
<comment type="function">
    <text evidence="1">Secreted metalloproteinase that allows assimilation of proteinaceous substrates.</text>
</comment>
<proteinExistence type="inferred from homology"/>
<evidence type="ECO:0000256" key="7">
    <source>
        <dbReference type="ARBA" id="ARBA00022833"/>
    </source>
</evidence>
<keyword evidence="8" id="KW-0482">Metalloprotease</keyword>
<evidence type="ECO:0000256" key="9">
    <source>
        <dbReference type="ARBA" id="ARBA00023157"/>
    </source>
</evidence>
<keyword evidence="5" id="KW-0732">Signal</keyword>
<evidence type="ECO:0000256" key="5">
    <source>
        <dbReference type="ARBA" id="ARBA00022729"/>
    </source>
</evidence>
<evidence type="ECO:0000256" key="3">
    <source>
        <dbReference type="ARBA" id="ARBA00022670"/>
    </source>
</evidence>
<gene>
    <name evidence="11" type="ORF">ED733_003297</name>
</gene>
<comment type="similarity">
    <text evidence="2">Belongs to the peptidase M43B family.</text>
</comment>
<dbReference type="PANTHER" id="PTHR47466:SF1">
    <property type="entry name" value="METALLOPROTEASE MEP1 (AFU_ORTHOLOGUE AFUA_1G07730)-RELATED"/>
    <property type="match status" value="1"/>
</dbReference>
<evidence type="ECO:0000256" key="1">
    <source>
        <dbReference type="ARBA" id="ARBA00003174"/>
    </source>
</evidence>
<evidence type="ECO:0000256" key="2">
    <source>
        <dbReference type="ARBA" id="ARBA00008721"/>
    </source>
</evidence>
<feature type="domain" description="Peptidase M43 pregnancy-associated plasma-A" evidence="10">
    <location>
        <begin position="215"/>
        <end position="303"/>
    </location>
</feature>
<organism evidence="11 12">
    <name type="scientific">Metarhizium rileyi (strain RCEF 4871)</name>
    <name type="common">Nomuraea rileyi</name>
    <dbReference type="NCBI Taxonomy" id="1649241"/>
    <lineage>
        <taxon>Eukaryota</taxon>
        <taxon>Fungi</taxon>
        <taxon>Dikarya</taxon>
        <taxon>Ascomycota</taxon>
        <taxon>Pezizomycotina</taxon>
        <taxon>Sordariomycetes</taxon>
        <taxon>Hypocreomycetidae</taxon>
        <taxon>Hypocreales</taxon>
        <taxon>Clavicipitaceae</taxon>
        <taxon>Metarhizium</taxon>
    </lineage>
</organism>